<dbReference type="Gene3D" id="3.20.20.60">
    <property type="entry name" value="Phosphoenolpyruvate-binding domains"/>
    <property type="match status" value="1"/>
</dbReference>
<dbReference type="PANTHER" id="PTHR30502:SF5">
    <property type="entry name" value="2-KETO-3-DEOXY-L-RHAMNONATE ALDOLASE"/>
    <property type="match status" value="1"/>
</dbReference>
<feature type="domain" description="HpcH/HpaI aldolase/citrate lyase" evidence="3">
    <location>
        <begin position="19"/>
        <end position="244"/>
    </location>
</feature>
<dbReference type="Proteomes" id="UP000242222">
    <property type="component" value="Unassembled WGS sequence"/>
</dbReference>
<sequence length="269" mass="29061">MQNNVKNNFKEKLNSGALQIGLWLSSASPYLAEVAATSGYDWLLIDGEHAPNSVTSYLQQLQAVAPYTSHAVVRPLEGTRANIKQLLDLGAQTLLIPMVESAQQAQDVVAAFRYPPEGFRGVGASVARAARWGRIDNYMSNANDELCILIQIESQEALNNLDEILSVKGIDGLFIGPADLSASLGHPDNADHPEVQAAIKQSIERIRQAGKFAGILSVAPEAAKKYINWGATFVAVGVDLLLYTKALDTCLADYKTSDSLSKPKNQSSY</sequence>
<evidence type="ECO:0000256" key="2">
    <source>
        <dbReference type="ARBA" id="ARBA00023239"/>
    </source>
</evidence>
<keyword evidence="2" id="KW-0456">Lyase</keyword>
<organism evidence="4 5">
    <name type="scientific">Izhakiella capsodis</name>
    <dbReference type="NCBI Taxonomy" id="1367852"/>
    <lineage>
        <taxon>Bacteria</taxon>
        <taxon>Pseudomonadati</taxon>
        <taxon>Pseudomonadota</taxon>
        <taxon>Gammaproteobacteria</taxon>
        <taxon>Enterobacterales</taxon>
        <taxon>Erwiniaceae</taxon>
        <taxon>Izhakiella</taxon>
    </lineage>
</organism>
<accession>A0A1I4UE88</accession>
<dbReference type="GO" id="GO:0005737">
    <property type="term" value="C:cytoplasm"/>
    <property type="evidence" value="ECO:0007669"/>
    <property type="project" value="TreeGrafter"/>
</dbReference>
<evidence type="ECO:0000256" key="1">
    <source>
        <dbReference type="ARBA" id="ARBA00022723"/>
    </source>
</evidence>
<dbReference type="GO" id="GO:0016832">
    <property type="term" value="F:aldehyde-lyase activity"/>
    <property type="evidence" value="ECO:0007669"/>
    <property type="project" value="TreeGrafter"/>
</dbReference>
<dbReference type="InterPro" id="IPR005000">
    <property type="entry name" value="Aldolase/citrate-lyase_domain"/>
</dbReference>
<dbReference type="InterPro" id="IPR050251">
    <property type="entry name" value="HpcH-HpaI_aldolase"/>
</dbReference>
<dbReference type="Pfam" id="PF03328">
    <property type="entry name" value="HpcH_HpaI"/>
    <property type="match status" value="1"/>
</dbReference>
<dbReference type="PANTHER" id="PTHR30502">
    <property type="entry name" value="2-KETO-3-DEOXY-L-RHAMNONATE ALDOLASE"/>
    <property type="match status" value="1"/>
</dbReference>
<keyword evidence="5" id="KW-1185">Reference proteome</keyword>
<dbReference type="InterPro" id="IPR040442">
    <property type="entry name" value="Pyrv_kinase-like_dom_sf"/>
</dbReference>
<dbReference type="RefSeq" id="WP_092875122.1">
    <property type="nucleotide sequence ID" value="NZ_FOVC01000001.1"/>
</dbReference>
<protein>
    <submittedName>
        <fullName evidence="4">2,4-dihydroxyhept-2-enedioate aldolase</fullName>
    </submittedName>
</protein>
<gene>
    <name evidence="4" type="ORF">SAMN05216516_10176</name>
</gene>
<evidence type="ECO:0000313" key="5">
    <source>
        <dbReference type="Proteomes" id="UP000242222"/>
    </source>
</evidence>
<dbReference type="GO" id="GO:0046872">
    <property type="term" value="F:metal ion binding"/>
    <property type="evidence" value="ECO:0007669"/>
    <property type="project" value="UniProtKB-KW"/>
</dbReference>
<name>A0A1I4UE88_9GAMM</name>
<dbReference type="STRING" id="1367852.SAMN05216516_10176"/>
<dbReference type="OrthoDB" id="86160at2"/>
<dbReference type="FunFam" id="3.20.20.60:FF:000004">
    <property type="entry name" value="5-keto-4-deoxy-D-glucarate aldolase"/>
    <property type="match status" value="1"/>
</dbReference>
<dbReference type="AlphaFoldDB" id="A0A1I4UE88"/>
<evidence type="ECO:0000313" key="4">
    <source>
        <dbReference type="EMBL" id="SFM87314.1"/>
    </source>
</evidence>
<reference evidence="5" key="1">
    <citation type="submission" date="2016-10" db="EMBL/GenBank/DDBJ databases">
        <authorList>
            <person name="Varghese N."/>
            <person name="Submissions S."/>
        </authorList>
    </citation>
    <scope>NUCLEOTIDE SEQUENCE [LARGE SCALE GENOMIC DNA]</scope>
    <source>
        <strain evidence="5">N6PO6</strain>
    </source>
</reference>
<dbReference type="EMBL" id="FOVC01000001">
    <property type="protein sequence ID" value="SFM87314.1"/>
    <property type="molecule type" value="Genomic_DNA"/>
</dbReference>
<dbReference type="InterPro" id="IPR015813">
    <property type="entry name" value="Pyrv/PenolPyrv_kinase-like_dom"/>
</dbReference>
<proteinExistence type="predicted"/>
<evidence type="ECO:0000259" key="3">
    <source>
        <dbReference type="Pfam" id="PF03328"/>
    </source>
</evidence>
<keyword evidence="1" id="KW-0479">Metal-binding</keyword>
<dbReference type="SUPFAM" id="SSF51621">
    <property type="entry name" value="Phosphoenolpyruvate/pyruvate domain"/>
    <property type="match status" value="1"/>
</dbReference>